<dbReference type="Gene3D" id="3.30.2310.20">
    <property type="entry name" value="RelE-like"/>
    <property type="match status" value="1"/>
</dbReference>
<keyword evidence="1" id="KW-1277">Toxin-antitoxin system</keyword>
<evidence type="ECO:0000256" key="2">
    <source>
        <dbReference type="PIRNR" id="PIRNR029218"/>
    </source>
</evidence>
<proteinExistence type="inferred from homology"/>
<dbReference type="InterPro" id="IPR035093">
    <property type="entry name" value="RelE/ParE_toxin_dom_sf"/>
</dbReference>
<name>A0ABX8KGC6_9ENTR</name>
<sequence>MKEIELTPKAEEDLVAIWEYSFRQFGVGQADEYVDRIAAVFDVLATHDIGTRRPELGEDICSLPVAQHMIYFVPSVSVITIIRILSQTQDTPGHDPWR</sequence>
<keyword evidence="3" id="KW-0614">Plasmid</keyword>
<dbReference type="RefSeq" id="WP_040231311.1">
    <property type="nucleotide sequence ID" value="NZ_CDHL01000025.1"/>
</dbReference>
<protein>
    <recommendedName>
        <fullName evidence="2">Toxin</fullName>
    </recommendedName>
</protein>
<accession>A0ABX8KGC6</accession>
<comment type="similarity">
    <text evidence="2">Belongs to the RelE toxin family.</text>
</comment>
<dbReference type="EMBL" id="CP077263">
    <property type="protein sequence ID" value="QXA47295.1"/>
    <property type="molecule type" value="Genomic_DNA"/>
</dbReference>
<evidence type="ECO:0000313" key="3">
    <source>
        <dbReference type="EMBL" id="QXA47295.1"/>
    </source>
</evidence>
<dbReference type="PIRSF" id="PIRSF029218">
    <property type="entry name" value="ParE"/>
    <property type="match status" value="1"/>
</dbReference>
<dbReference type="InterPro" id="IPR007712">
    <property type="entry name" value="RelE/ParE_toxin"/>
</dbReference>
<geneLocation type="plasmid" evidence="3 4">
    <name>unnamed2</name>
</geneLocation>
<evidence type="ECO:0000313" key="4">
    <source>
        <dbReference type="Proteomes" id="UP000683579"/>
    </source>
</evidence>
<reference evidence="3 4" key="1">
    <citation type="submission" date="2021-06" db="EMBL/GenBank/DDBJ databases">
        <title>FDA dAtabase for Regulatory Grade micrObial Sequences (FDA-ARGOS): Supporting development and validation of Infectious Disease Dx tests.</title>
        <authorList>
            <person name="Sproer C."/>
            <person name="Gronow S."/>
            <person name="Severitt S."/>
            <person name="Schroder I."/>
            <person name="Tallon L."/>
            <person name="Sadzewicz L."/>
            <person name="Zhao X."/>
            <person name="Boylan J."/>
            <person name="Ott S."/>
            <person name="Bowen H."/>
            <person name="Vavikolanu K."/>
            <person name="Mehta A."/>
            <person name="Aluvathingal J."/>
            <person name="Nadendla S."/>
            <person name="Lowell S."/>
            <person name="Myers T."/>
            <person name="Yan Y."/>
        </authorList>
    </citation>
    <scope>NUCLEOTIDE SEQUENCE [LARGE SCALE GENOMIC DNA]</scope>
    <source>
        <strain evidence="3 4">FDAARGOS 1424</strain>
        <plasmid evidence="3 4">unnamed2</plasmid>
    </source>
</reference>
<organism evidence="3 4">
    <name type="scientific">Citrobacter pasteurii</name>
    <dbReference type="NCBI Taxonomy" id="1563222"/>
    <lineage>
        <taxon>Bacteria</taxon>
        <taxon>Pseudomonadati</taxon>
        <taxon>Pseudomonadota</taxon>
        <taxon>Gammaproteobacteria</taxon>
        <taxon>Enterobacterales</taxon>
        <taxon>Enterobacteriaceae</taxon>
        <taxon>Citrobacter</taxon>
    </lineage>
</organism>
<evidence type="ECO:0000256" key="1">
    <source>
        <dbReference type="ARBA" id="ARBA00022649"/>
    </source>
</evidence>
<dbReference type="InterPro" id="IPR028344">
    <property type="entry name" value="ParE1/4"/>
</dbReference>
<dbReference type="Proteomes" id="UP000683579">
    <property type="component" value="Plasmid unnamed2"/>
</dbReference>
<dbReference type="Pfam" id="PF05016">
    <property type="entry name" value="ParE_toxin"/>
    <property type="match status" value="1"/>
</dbReference>
<keyword evidence="4" id="KW-1185">Reference proteome</keyword>
<gene>
    <name evidence="3" type="ORF">I6L54_24045</name>
</gene>